<dbReference type="EMBL" id="BMGY01000013">
    <property type="protein sequence ID" value="GGH84726.1"/>
    <property type="molecule type" value="Genomic_DNA"/>
</dbReference>
<evidence type="ECO:0000313" key="3">
    <source>
        <dbReference type="Proteomes" id="UP000637774"/>
    </source>
</evidence>
<sequence length="206" mass="22537">MIVSVRLFCLLLAAGLFLPKLARAQFIFAPGTYQLANGTKGTASLKLVLAEGGRPTVVVGSKNSRERTFRPADLPAFTIDTHRFIRVNDFRFLSGTDADFPGATWLEMLETGPVELFYYHYQAELGPSFKAHVKLPVLRKSGTATFFAYAPGRTPGFDQKLAPGGFVASLFPADPVLQRQFATNSVSRAQLATVVHAYNQGVRLKP</sequence>
<keyword evidence="3" id="KW-1185">Reference proteome</keyword>
<feature type="signal peptide" evidence="1">
    <location>
        <begin position="1"/>
        <end position="24"/>
    </location>
</feature>
<feature type="chain" id="PRO_5047163604" evidence="1">
    <location>
        <begin position="25"/>
        <end position="206"/>
    </location>
</feature>
<dbReference type="RefSeq" id="WP_229748905.1">
    <property type="nucleotide sequence ID" value="NZ_BMGY01000013.1"/>
</dbReference>
<accession>A0ABQ2A257</accession>
<reference evidence="3" key="1">
    <citation type="journal article" date="2019" name="Int. J. Syst. Evol. Microbiol.">
        <title>The Global Catalogue of Microorganisms (GCM) 10K type strain sequencing project: providing services to taxonomists for standard genome sequencing and annotation.</title>
        <authorList>
            <consortium name="The Broad Institute Genomics Platform"/>
            <consortium name="The Broad Institute Genome Sequencing Center for Infectious Disease"/>
            <person name="Wu L."/>
            <person name="Ma J."/>
        </authorList>
    </citation>
    <scope>NUCLEOTIDE SEQUENCE [LARGE SCALE GENOMIC DNA]</scope>
    <source>
        <strain evidence="3">CGMCC 1.14966</strain>
    </source>
</reference>
<proteinExistence type="predicted"/>
<dbReference type="Proteomes" id="UP000637774">
    <property type="component" value="Unassembled WGS sequence"/>
</dbReference>
<protein>
    <submittedName>
        <fullName evidence="2">Uncharacterized protein</fullName>
    </submittedName>
</protein>
<name>A0ABQ2A257_9BACT</name>
<organism evidence="2 3">
    <name type="scientific">Hymenobacter frigidus</name>
    <dbReference type="NCBI Taxonomy" id="1524095"/>
    <lineage>
        <taxon>Bacteria</taxon>
        <taxon>Pseudomonadati</taxon>
        <taxon>Bacteroidota</taxon>
        <taxon>Cytophagia</taxon>
        <taxon>Cytophagales</taxon>
        <taxon>Hymenobacteraceae</taxon>
        <taxon>Hymenobacter</taxon>
    </lineage>
</organism>
<evidence type="ECO:0000256" key="1">
    <source>
        <dbReference type="SAM" id="SignalP"/>
    </source>
</evidence>
<keyword evidence="1" id="KW-0732">Signal</keyword>
<comment type="caution">
    <text evidence="2">The sequence shown here is derived from an EMBL/GenBank/DDBJ whole genome shotgun (WGS) entry which is preliminary data.</text>
</comment>
<gene>
    <name evidence="2" type="ORF">GCM10011495_17310</name>
</gene>
<evidence type="ECO:0000313" key="2">
    <source>
        <dbReference type="EMBL" id="GGH84726.1"/>
    </source>
</evidence>